<dbReference type="PROSITE" id="PS00018">
    <property type="entry name" value="EF_HAND_1"/>
    <property type="match status" value="1"/>
</dbReference>
<dbReference type="InterPro" id="IPR018247">
    <property type="entry name" value="EF_Hand_1_Ca_BS"/>
</dbReference>
<dbReference type="AlphaFoldDB" id="A0A8S1KT41"/>
<keyword evidence="2" id="KW-1185">Reference proteome</keyword>
<dbReference type="PANTHER" id="PTHR35381">
    <property type="entry name" value="EF-HAND DOMAIN-CONTAINING PROTEIN"/>
    <property type="match status" value="1"/>
</dbReference>
<accession>A0A8S1KT41</accession>
<evidence type="ECO:0008006" key="3">
    <source>
        <dbReference type="Google" id="ProtNLM"/>
    </source>
</evidence>
<name>A0A8S1KT41_9CILI</name>
<gene>
    <name evidence="1" type="ORF">PSON_ATCC_30995.1.T0100250</name>
</gene>
<dbReference type="EMBL" id="CAJJDN010000010">
    <property type="protein sequence ID" value="CAD8056462.1"/>
    <property type="molecule type" value="Genomic_DNA"/>
</dbReference>
<evidence type="ECO:0000313" key="1">
    <source>
        <dbReference type="EMBL" id="CAD8056462.1"/>
    </source>
</evidence>
<reference evidence="1" key="1">
    <citation type="submission" date="2021-01" db="EMBL/GenBank/DDBJ databases">
        <authorList>
            <consortium name="Genoscope - CEA"/>
            <person name="William W."/>
        </authorList>
    </citation>
    <scope>NUCLEOTIDE SEQUENCE</scope>
</reference>
<dbReference type="PANTHER" id="PTHR35381:SF1">
    <property type="entry name" value="EF-HAND DOMAIN-CONTAINING PROTEIN"/>
    <property type="match status" value="1"/>
</dbReference>
<sequence>MKYNNQEHLNQMLSIYIQDTMQIFYVNTVYSPTQLAQQFCSQFNLDQINVKLIIQNLLKIIESASKLPQYSYLIQYYQNYTDMKPQSNISFKQSYKLCEFLQDQPQLFYRTQQFQRKIQQNIENIRQQMDQVLSTHCTFNPQLNYSNQQQDVNRYLNLYQKGLLKQIKRNQSKQTQVDILDQIDDNCTFEPSINKNFKFQKQKSENTPSQLNFMIKNHLLKQKQYYHQLFQLLDSNNDGLISKNEIDISQLNQQEIQHLMPLLMKIEKENLELDYNQFITIQLN</sequence>
<evidence type="ECO:0000313" key="2">
    <source>
        <dbReference type="Proteomes" id="UP000692954"/>
    </source>
</evidence>
<organism evidence="1 2">
    <name type="scientific">Paramecium sonneborni</name>
    <dbReference type="NCBI Taxonomy" id="65129"/>
    <lineage>
        <taxon>Eukaryota</taxon>
        <taxon>Sar</taxon>
        <taxon>Alveolata</taxon>
        <taxon>Ciliophora</taxon>
        <taxon>Intramacronucleata</taxon>
        <taxon>Oligohymenophorea</taxon>
        <taxon>Peniculida</taxon>
        <taxon>Parameciidae</taxon>
        <taxon>Paramecium</taxon>
    </lineage>
</organism>
<dbReference type="OrthoDB" id="305755at2759"/>
<protein>
    <recommendedName>
        <fullName evidence="3">EF-hand domain-containing protein</fullName>
    </recommendedName>
</protein>
<comment type="caution">
    <text evidence="1">The sequence shown here is derived from an EMBL/GenBank/DDBJ whole genome shotgun (WGS) entry which is preliminary data.</text>
</comment>
<dbReference type="Proteomes" id="UP000692954">
    <property type="component" value="Unassembled WGS sequence"/>
</dbReference>
<proteinExistence type="predicted"/>